<dbReference type="Pfam" id="PF07539">
    <property type="entry name" value="UTP20_N"/>
    <property type="match status" value="1"/>
</dbReference>
<reference evidence="4 5" key="1">
    <citation type="submission" date="2010-05" db="EMBL/GenBank/DDBJ databases">
        <title>The Genome Sequence of Thecamonas trahens ATCC 50062.</title>
        <authorList>
            <consortium name="The Broad Institute Genome Sequencing Platform"/>
            <person name="Russ C."/>
            <person name="Cuomo C."/>
            <person name="Shea T."/>
            <person name="Young S.K."/>
            <person name="Zeng Q."/>
            <person name="Koehrsen M."/>
            <person name="Haas B."/>
            <person name="Borodovsky M."/>
            <person name="Guigo R."/>
            <person name="Alvarado L."/>
            <person name="Berlin A."/>
            <person name="Bochicchio J."/>
            <person name="Borenstein D."/>
            <person name="Chapman S."/>
            <person name="Chen Z."/>
            <person name="Freedman E."/>
            <person name="Gellesch M."/>
            <person name="Goldberg J."/>
            <person name="Griggs A."/>
            <person name="Gujja S."/>
            <person name="Heilman E."/>
            <person name="Heiman D."/>
            <person name="Hepburn T."/>
            <person name="Howarth C."/>
            <person name="Jen D."/>
            <person name="Larson L."/>
            <person name="Mehta T."/>
            <person name="Park D."/>
            <person name="Pearson M."/>
            <person name="Roberts A."/>
            <person name="Saif S."/>
            <person name="Shenoy N."/>
            <person name="Sisk P."/>
            <person name="Stolte C."/>
            <person name="Sykes S."/>
            <person name="Thomson T."/>
            <person name="Walk T."/>
            <person name="White J."/>
            <person name="Yandava C."/>
            <person name="Burger G."/>
            <person name="Gray M.W."/>
            <person name="Holland P.W.H."/>
            <person name="King N."/>
            <person name="Lang F.B.F."/>
            <person name="Roger A.J."/>
            <person name="Ruiz-Trillo I."/>
            <person name="Lander E."/>
            <person name="Nusbaum C."/>
        </authorList>
    </citation>
    <scope>NUCLEOTIDE SEQUENCE [LARGE SCALE GENOMIC DNA]</scope>
    <source>
        <strain evidence="4 5">ATCC 50062</strain>
    </source>
</reference>
<feature type="region of interest" description="Disordered" evidence="1">
    <location>
        <begin position="994"/>
        <end position="1044"/>
    </location>
</feature>
<dbReference type="STRING" id="461836.A0A0L0DEG4"/>
<feature type="region of interest" description="Disordered" evidence="1">
    <location>
        <begin position="2938"/>
        <end position="2967"/>
    </location>
</feature>
<organism evidence="4 5">
    <name type="scientific">Thecamonas trahens ATCC 50062</name>
    <dbReference type="NCBI Taxonomy" id="461836"/>
    <lineage>
        <taxon>Eukaryota</taxon>
        <taxon>Apusozoa</taxon>
        <taxon>Apusomonadida</taxon>
        <taxon>Apusomonadidae</taxon>
        <taxon>Thecamonas</taxon>
    </lineage>
</organism>
<sequence>MSGAKVHIKDASGGSRFKHLTFKERLARVSVDIFHVSAAELAQSAAEKPTDGVSDSFLQARLHELYDLNLTVEFKAFFRNFEPSTRSLPLVLHHAPEIIDALLEQIARHNELNMQAFVSMLVALARDVQGEFMPHLDRTIKTLLDAASAQLGIASGNVGAANILEIVFTAITFLYKFLLPYVLPRLDEQFRIIMPFLLHPAQYMADFASQTFGYLLRKVKLTKLTKTLTKLFKVVEADGTTDIGTALAFGNFVFVSVRGVDGHFHSRTTPVLGSLFAILVDAPDDAAEVFRFAVLSKTVATLAFHANKNVRLLTELWTALHGFARDSWETPVVCSRVLALIASLLEHCRGHLPANSKAVFKAALTLAVDVLERPDPTPQFNETAVALALATLEHASASILAVAAPNLRSLLFSSAVTTEILRAVALRVASYPAFVAVHKPHLITKIVDLCARHTELSPHRLAMFNTIVALQNADRALAHPHERSEPYALPDAPSDPPSRSDTHIVSSELFAIVTSSVVAALDAEDEPMLRASLAALQHVSVESPMTSRPSTKKKAKSKKKAKKKAESAGDPCLDNAISTLAGAVEAAVAAGIDASVPAAFDALGVAGAAAHTLAIVLVNAYGTGGSHADGTIPAPAADLAVACYDAGLSAIRSIGSAAMDRTKPLAPLAELFRGMNALAAVVFDARPEHASVAQLEVVLPLLIPAFASPSVVIRSASLHWASMFEQAESLDVNNPDANGEPSRTGAPVTLFNDLVQLTLLPCVQGVSMLMRELETGLNRVSSLHLHGILPQLYAHVLPAFMLGLLHTKFSPVWDMVKTRLADIALAAPPLPALDVEPDRDVVDKRNRAHFRDNIWPVFVTHFEIYAKRSSLDVLNHVTVAVTAAKQRLASHQALVSSLGKHPIWLPSFLFDMRKATAAAAWSADVLRESSIVDVDDVVVTPGTVVFRALVNIAHAFGNFAETVATPLFEQFFAFLDTDYQVIVAHKANPRFATAAAGTTDNDDGGKIDSEANDEDDDKDDNDDEDEKTLSKDAPRRSRRDPNRRIGRGSAVRQLLLYLKLIGSFRDASAFYGRERVKALSLDLVSHANAEVQLAAFEVYMLFRDPVVVPYAERIRQILDPNSFRAGITAFSPQSHAAEAHIDGLSAFLVRCLMPYLFRKLQGGGKRTRHGRRPAVLAYVGAMRPAAAQYMVARLLAPIQSLVDAFSVTDVGASHNDADAAARIVAAVEAVSFAKIQSALYLVPELVQHLSTHLEPQARELIGLAMIMARYVTIKRGMFDTETKKHARRSFQDIERAALKSLALLYDHFYAEPAEWATAVESGHPLHAEMVAFLQGSHERLAGMSEDSLDGLSMWLRFVCHTLAPSHKLARFLSVGSTRDALLDIIALRNKPSPDADHAVVSILNALAKHRLLDIFPKLARKIESKPAGQHLPWMRQWVEASDIDVAAAEAGASSRSWVSDLVQPIGSVLLERVVAILGEASNKLTKMATEFILVLVDFADLVASSASSAKIYIDRVTPFLHSTAKTFVQVAAPLTRVLRILAPTIEHNMDETMWSLGVVFGRMPDATASTARANVLAAMRTWAAAGLVSNSEVVGAALKRLAALQAVTKNSQGQLEPDFEVRLAGYDALSQPDVVVSLSTAVALRALLHQALADLRGSTWTDRGLSQAGYFFVKAVIKAGVSADAPLVEAWLERDDAPAKLRLVHVIRDTVGQSLLAIIRTPPSPAVSDLAVRLIRAYVRRSDKFLSGAAMLTSDDSEKDVLLGLAATAMWRVKAAIARIDEMADELPSHVAVELVIPLLRPHIMVGSEEGAKAGVADSASQLRATLVSKLNWAGYLAQLNAAIKDVDAHIEIRRRLVEVVVRQLEHFKFDLVANEAQRSVVVDSILPRLYAMLMDSGRASGTVRTNVANIIVYLLRCLPRSDMEAALPQLIIRVVNQLKHHESKHRDRARKTLIVIALALGPDYFRYIVREMRATLQRGMQRHVLAFTATQILGILARATEDEDVAAEGEDDAARPSKRSKLGSGKAKTRALGGAAAGRTRQRKTRSSSPGSSESGSSSDSGSDSGSSSASGSSSDSDAGSDSLEDEDMLSSMRPLIAKDTRFTEGSIDYCMGEIVEMLLESEFGSVAEEKEIGALTRKSIEARFRGGSKAFEYIGRLVSLGDGTWQDDVVGKMRAKLGELRSRRKADHISKCMRYLARGVAGNNSFEPLAVLSFLFRLGEEELAMERKNEQDRKKKRSSLASTSMMEAEVSNKAAVLAAQEAARKRFLIEPEPNRRRGDGVAVNDSGRSRVFTPGNQPMMVHFVLYTVLNLMNSGLLEVETLDDLQRLDPFVKVFVKAMSNKSTDVRRVALTGMRRLLRLARSDQATAVLAEAIDASEVGDEEEVGANETSEHDAAEHRQRVRVLIALPSLDRAFPNLLRKAAEVIMGAGPKEGVAVAAALQLMAEVVALQTKSRMSAKQLEVIVSLIRESVLTRAGGTRKTEDKIAAKTRRFAAMRLLDVVLSNRYVSPSLYDLMTPLSQLMVKTQSQAVSSRVSKILGSFLMYYPLGAKLLERHVSFFLKNLGFDFESGRRALLVMLQKVIRQFPGDVINKLGSLMFLPLAARLINEPSRATMPLVGSVVELLLERLDAANLQRVFSYAETWCGQTEKRESLGRLGFQIFGMLANRVGAEAFISREKGKWWKSFVAAVDAFVPAVDDDAAASNLVADWMLDSWQVVYQLLHAVFKIVRGVPYSRSHVHNSAMVGRMWQLAVELLMASSHSWVRLQCMQLVGVYFARAREVGHKAGTASLVMLSSHDALRKLAKVHIVQIDTPGQLVSDPFAHQLIKNLLFIIKWESSLESPPQRGMPVTTWILKRVSWSARTEQGEGRRSTAVRTFALKLFAAFLGEYPLLEDSVGEDVRILAVGGSSYAGEVKPADEERVVAWIDEIKQAMATTKTHTSGAGDDDESDDESEPGAGSSADTSELIPAEYLAPMLHAMYNMVEAKRQVYKSRKHTEEEREAVADMVDLVHEVLKFFKQRTGTLRYTRVWAAVREHITGVRSERREKMAHLAETLPEVVARRRRASDKRSRKRKRVRKPKDDDGEYTTEINTKLYKKRKFHD</sequence>
<dbReference type="InterPro" id="IPR016024">
    <property type="entry name" value="ARM-type_fold"/>
</dbReference>
<dbReference type="PANTHER" id="PTHR17695:SF11">
    <property type="entry name" value="SMALL SUBUNIT PROCESSOME COMPONENT 20 HOMOLOG"/>
    <property type="match status" value="1"/>
</dbReference>
<evidence type="ECO:0000256" key="1">
    <source>
        <dbReference type="SAM" id="MobiDB-lite"/>
    </source>
</evidence>
<feature type="region of interest" description="Disordered" evidence="1">
    <location>
        <begin position="2007"/>
        <end position="2089"/>
    </location>
</feature>
<feature type="compositionally biased region" description="Acidic residues" evidence="1">
    <location>
        <begin position="1010"/>
        <end position="1026"/>
    </location>
</feature>
<feature type="region of interest" description="Disordered" evidence="1">
    <location>
        <begin position="2272"/>
        <end position="2291"/>
    </location>
</feature>
<protein>
    <submittedName>
        <fullName evidence="4">Uncharacterized protein</fullName>
    </submittedName>
</protein>
<evidence type="ECO:0000313" key="5">
    <source>
        <dbReference type="Proteomes" id="UP000054408"/>
    </source>
</evidence>
<feature type="domain" description="U3 small nucleolar RNA-associated protein 20 N-terminal" evidence="2">
    <location>
        <begin position="1052"/>
        <end position="1652"/>
    </location>
</feature>
<feature type="compositionally biased region" description="Basic residues" evidence="1">
    <location>
        <begin position="3064"/>
        <end position="3081"/>
    </location>
</feature>
<dbReference type="InterPro" id="IPR046523">
    <property type="entry name" value="UTP20_dom"/>
</dbReference>
<dbReference type="Proteomes" id="UP000054408">
    <property type="component" value="Unassembled WGS sequence"/>
</dbReference>
<dbReference type="GeneID" id="25565267"/>
<feature type="compositionally biased region" description="Basic and acidic residues" evidence="1">
    <location>
        <begin position="1027"/>
        <end position="1043"/>
    </location>
</feature>
<dbReference type="InterPro" id="IPR011989">
    <property type="entry name" value="ARM-like"/>
</dbReference>
<gene>
    <name evidence="4" type="ORF">AMSG_05985</name>
</gene>
<dbReference type="Pfam" id="PF20416">
    <property type="entry name" value="UTP20"/>
    <property type="match status" value="2"/>
</dbReference>
<feature type="compositionally biased region" description="Low complexity" evidence="1">
    <location>
        <begin position="2031"/>
        <end position="2040"/>
    </location>
</feature>
<feature type="compositionally biased region" description="Low complexity" evidence="1">
    <location>
        <begin position="2048"/>
        <end position="2083"/>
    </location>
</feature>
<feature type="compositionally biased region" description="Acidic residues" evidence="1">
    <location>
        <begin position="2947"/>
        <end position="2957"/>
    </location>
</feature>
<evidence type="ECO:0000313" key="4">
    <source>
        <dbReference type="EMBL" id="KNC49718.1"/>
    </source>
</evidence>
<evidence type="ECO:0000259" key="3">
    <source>
        <dbReference type="Pfam" id="PF20416"/>
    </source>
</evidence>
<feature type="compositionally biased region" description="Basic and acidic residues" evidence="1">
    <location>
        <begin position="2272"/>
        <end position="2281"/>
    </location>
</feature>
<keyword evidence="5" id="KW-1185">Reference proteome</keyword>
<dbReference type="eggNOG" id="KOG1823">
    <property type="taxonomic scope" value="Eukaryota"/>
</dbReference>
<dbReference type="PANTHER" id="PTHR17695">
    <property type="entry name" value="SMALL SUBUNIT PROCESSOME COMPONENT 20 HOMOLOG"/>
    <property type="match status" value="1"/>
</dbReference>
<dbReference type="InterPro" id="IPR011430">
    <property type="entry name" value="UTP20_N"/>
</dbReference>
<proteinExistence type="predicted"/>
<feature type="domain" description="U3 small nucleolar RNA-associated protein 20" evidence="3">
    <location>
        <begin position="2091"/>
        <end position="2218"/>
    </location>
</feature>
<accession>A0A0L0DEG4</accession>
<feature type="region of interest" description="Disordered" evidence="1">
    <location>
        <begin position="479"/>
        <end position="501"/>
    </location>
</feature>
<dbReference type="GO" id="GO:0030686">
    <property type="term" value="C:90S preribosome"/>
    <property type="evidence" value="ECO:0007669"/>
    <property type="project" value="TreeGrafter"/>
</dbReference>
<name>A0A0L0DEG4_THETB</name>
<feature type="region of interest" description="Disordered" evidence="1">
    <location>
        <begin position="3063"/>
        <end position="3090"/>
    </location>
</feature>
<evidence type="ECO:0000259" key="2">
    <source>
        <dbReference type="Pfam" id="PF07539"/>
    </source>
</evidence>
<dbReference type="SUPFAM" id="SSF48371">
    <property type="entry name" value="ARM repeat"/>
    <property type="match status" value="3"/>
</dbReference>
<dbReference type="EMBL" id="GL349457">
    <property type="protein sequence ID" value="KNC49718.1"/>
    <property type="molecule type" value="Genomic_DNA"/>
</dbReference>
<dbReference type="GO" id="GO:0032040">
    <property type="term" value="C:small-subunit processome"/>
    <property type="evidence" value="ECO:0007669"/>
    <property type="project" value="TreeGrafter"/>
</dbReference>
<dbReference type="RefSeq" id="XP_013757509.1">
    <property type="nucleotide sequence ID" value="XM_013902055.1"/>
</dbReference>
<feature type="region of interest" description="Disordered" evidence="1">
    <location>
        <begin position="541"/>
        <end position="569"/>
    </location>
</feature>
<dbReference type="Gene3D" id="1.25.10.10">
    <property type="entry name" value="Leucine-rich Repeat Variant"/>
    <property type="match status" value="1"/>
</dbReference>
<dbReference type="OrthoDB" id="360653at2759"/>
<feature type="compositionally biased region" description="Basic residues" evidence="1">
    <location>
        <begin position="550"/>
        <end position="563"/>
    </location>
</feature>
<feature type="domain" description="U3 small nucleolar RNA-associated protein 20" evidence="3">
    <location>
        <begin position="1901"/>
        <end position="2006"/>
    </location>
</feature>
<dbReference type="InterPro" id="IPR052575">
    <property type="entry name" value="SSU_processome_comp_20"/>
</dbReference>